<organism evidence="2 3">
    <name type="scientific">candidate division WWE3 bacterium</name>
    <dbReference type="NCBI Taxonomy" id="2053526"/>
    <lineage>
        <taxon>Bacteria</taxon>
        <taxon>Katanobacteria</taxon>
    </lineage>
</organism>
<dbReference type="EMBL" id="JAGQKZ010000008">
    <property type="protein sequence ID" value="MCA9391869.1"/>
    <property type="molecule type" value="Genomic_DNA"/>
</dbReference>
<keyword evidence="1" id="KW-0812">Transmembrane</keyword>
<keyword evidence="2" id="KW-0645">Protease</keyword>
<feature type="transmembrane region" description="Helical" evidence="1">
    <location>
        <begin position="45"/>
        <end position="64"/>
    </location>
</feature>
<feature type="transmembrane region" description="Helical" evidence="1">
    <location>
        <begin position="6"/>
        <end position="24"/>
    </location>
</feature>
<dbReference type="InterPro" id="IPR043993">
    <property type="entry name" value="T4SS_pilin"/>
</dbReference>
<reference evidence="2" key="1">
    <citation type="submission" date="2020-04" db="EMBL/GenBank/DDBJ databases">
        <authorList>
            <person name="Zhang T."/>
        </authorList>
    </citation>
    <scope>NUCLEOTIDE SEQUENCE</scope>
    <source>
        <strain evidence="2">HKST-UBA03</strain>
    </source>
</reference>
<dbReference type="InterPro" id="IPR008969">
    <property type="entry name" value="CarboxyPept-like_regulatory"/>
</dbReference>
<dbReference type="Proteomes" id="UP000751518">
    <property type="component" value="Unassembled WGS sequence"/>
</dbReference>
<evidence type="ECO:0000256" key="1">
    <source>
        <dbReference type="SAM" id="Phobius"/>
    </source>
</evidence>
<accession>A0A955RQW2</accession>
<name>A0A955RQW2_UNCKA</name>
<dbReference type="SUPFAM" id="SSF49464">
    <property type="entry name" value="Carboxypeptidase regulatory domain-like"/>
    <property type="match status" value="1"/>
</dbReference>
<dbReference type="GO" id="GO:0004180">
    <property type="term" value="F:carboxypeptidase activity"/>
    <property type="evidence" value="ECO:0007669"/>
    <property type="project" value="UniProtKB-KW"/>
</dbReference>
<reference evidence="2" key="2">
    <citation type="journal article" date="2021" name="Microbiome">
        <title>Successional dynamics and alternative stable states in a saline activated sludge microbial community over 9 years.</title>
        <authorList>
            <person name="Wang Y."/>
            <person name="Ye J."/>
            <person name="Ju F."/>
            <person name="Liu L."/>
            <person name="Boyd J.A."/>
            <person name="Deng Y."/>
            <person name="Parks D.H."/>
            <person name="Jiang X."/>
            <person name="Yin X."/>
            <person name="Woodcroft B.J."/>
            <person name="Tyson G.W."/>
            <person name="Hugenholtz P."/>
            <person name="Polz M.F."/>
            <person name="Zhang T."/>
        </authorList>
    </citation>
    <scope>NUCLEOTIDE SEQUENCE</scope>
    <source>
        <strain evidence="2">HKST-UBA03</strain>
    </source>
</reference>
<keyword evidence="2" id="KW-0378">Hydrolase</keyword>
<dbReference type="AlphaFoldDB" id="A0A955RQW2"/>
<gene>
    <name evidence="2" type="ORF">KC614_01525</name>
</gene>
<proteinExistence type="predicted"/>
<evidence type="ECO:0000313" key="2">
    <source>
        <dbReference type="EMBL" id="MCA9391869.1"/>
    </source>
</evidence>
<comment type="caution">
    <text evidence="2">The sequence shown here is derived from an EMBL/GenBank/DDBJ whole genome shotgun (WGS) entry which is preliminary data.</text>
</comment>
<keyword evidence="1" id="KW-0472">Membrane</keyword>
<keyword evidence="2" id="KW-0121">Carboxypeptidase</keyword>
<sequence>MYVIDMGSIVGGIMSVIFIIFGGFQIMTARDDPDRLEKGRNRITWAVLGLILSVSTFVIIRVIANILQVPVFGPIVTNKVYAQETQPVATVQITGRVYDSASGEGLTHGDVYLYWNNDGKWEIWPGKEFNNQGNPQKPDENSEYNFLVTPGDYYVKAKSFGYHSVDSEKFVAQSQPVRVNLYLEQASALWRIIFAIGIVLFAGLMIYMVGKMAITFYKKRRIKQLVLQHAQMRSQQTEQVLYPQQDADANGEAK</sequence>
<evidence type="ECO:0000313" key="3">
    <source>
        <dbReference type="Proteomes" id="UP000751518"/>
    </source>
</evidence>
<dbReference type="Pfam" id="PF18895">
    <property type="entry name" value="T4SS_pilin"/>
    <property type="match status" value="1"/>
</dbReference>
<protein>
    <submittedName>
        <fullName evidence="2">Carboxypeptidase regulatory-like domain-containing protein</fullName>
    </submittedName>
</protein>
<feature type="transmembrane region" description="Helical" evidence="1">
    <location>
        <begin position="188"/>
        <end position="210"/>
    </location>
</feature>
<keyword evidence="1" id="KW-1133">Transmembrane helix</keyword>
<dbReference type="Gene3D" id="2.60.40.1120">
    <property type="entry name" value="Carboxypeptidase-like, regulatory domain"/>
    <property type="match status" value="1"/>
</dbReference>